<dbReference type="InterPro" id="IPR027417">
    <property type="entry name" value="P-loop_NTPase"/>
</dbReference>
<dbReference type="SUPFAM" id="SSF52540">
    <property type="entry name" value="P-loop containing nucleoside triphosphate hydrolases"/>
    <property type="match status" value="2"/>
</dbReference>
<dbReference type="Proteomes" id="UP000758168">
    <property type="component" value="Unassembled WGS sequence"/>
</dbReference>
<protein>
    <recommendedName>
        <fullName evidence="2">Helicase C-terminal domain-containing protein</fullName>
    </recommendedName>
</protein>
<gene>
    <name evidence="3" type="ORF">JOF54_001804</name>
</gene>
<dbReference type="EMBL" id="JAGIOB010000001">
    <property type="protein sequence ID" value="MBP2416882.1"/>
    <property type="molecule type" value="Genomic_DNA"/>
</dbReference>
<accession>A0ABS4Z760</accession>
<proteinExistence type="predicted"/>
<feature type="compositionally biased region" description="Basic and acidic residues" evidence="1">
    <location>
        <begin position="1045"/>
        <end position="1058"/>
    </location>
</feature>
<dbReference type="Pfam" id="PF00271">
    <property type="entry name" value="Helicase_C"/>
    <property type="match status" value="1"/>
</dbReference>
<evidence type="ECO:0000256" key="1">
    <source>
        <dbReference type="SAM" id="MobiDB-lite"/>
    </source>
</evidence>
<feature type="region of interest" description="Disordered" evidence="1">
    <location>
        <begin position="1024"/>
        <end position="1058"/>
    </location>
</feature>
<evidence type="ECO:0000313" key="4">
    <source>
        <dbReference type="Proteomes" id="UP000758168"/>
    </source>
</evidence>
<reference evidence="3 4" key="1">
    <citation type="submission" date="2021-03" db="EMBL/GenBank/DDBJ databases">
        <title>Sequencing the genomes of 1000 actinobacteria strains.</title>
        <authorList>
            <person name="Klenk H.-P."/>
        </authorList>
    </citation>
    <scope>NUCLEOTIDE SEQUENCE [LARGE SCALE GENOMIC DNA]</scope>
    <source>
        <strain evidence="3 4">DSM 12936</strain>
    </source>
</reference>
<evidence type="ECO:0000313" key="3">
    <source>
        <dbReference type="EMBL" id="MBP2416882.1"/>
    </source>
</evidence>
<name>A0ABS4Z760_9ACTN</name>
<comment type="caution">
    <text evidence="3">The sequence shown here is derived from an EMBL/GenBank/DDBJ whole genome shotgun (WGS) entry which is preliminary data.</text>
</comment>
<dbReference type="InterPro" id="IPR001650">
    <property type="entry name" value="Helicase_C-like"/>
</dbReference>
<organism evidence="3 4">
    <name type="scientific">Microlunatus capsulatus</name>
    <dbReference type="NCBI Taxonomy" id="99117"/>
    <lineage>
        <taxon>Bacteria</taxon>
        <taxon>Bacillati</taxon>
        <taxon>Actinomycetota</taxon>
        <taxon>Actinomycetes</taxon>
        <taxon>Propionibacteriales</taxon>
        <taxon>Propionibacteriaceae</taxon>
        <taxon>Microlunatus</taxon>
    </lineage>
</organism>
<dbReference type="RefSeq" id="WP_210054917.1">
    <property type="nucleotide sequence ID" value="NZ_BAAAMH010000004.1"/>
</dbReference>
<dbReference type="Gene3D" id="3.40.50.300">
    <property type="entry name" value="P-loop containing nucleotide triphosphate hydrolases"/>
    <property type="match status" value="1"/>
</dbReference>
<feature type="domain" description="Helicase C-terminal" evidence="2">
    <location>
        <begin position="871"/>
        <end position="928"/>
    </location>
</feature>
<sequence length="1058" mass="117678">MTHFDAAPILDGLKDFQRATVEHVVDRFYGDFPTKRFLVADETGLGKSVVARGVVARVIERLQDDSSVDRIDIVYVCSNFDIARQNLKRLDVTGGSATVSTTRLTLLARDARTFQGAADVAATPVNVIAFTPGTSFSSGWATGHAEERALLYVMLAEACRLGQQQKNYAVTLLRATATRKGFEGAIANTRRALDGPPDEGISNAFWSEVQRRGLDVRFLDLLQLLIDKRAKDVSNALWPEVRRLISDLRQCLARASVERLEPDLVIFDEFQRFRHLMDPEQGGESAELAEALYDHRDTRLLLLSATPYKPFTSVEESSAGEDHYKDFRQTLGFLAQDEDWDREVDRALADYRRSLLTGDDADGPPARERVRRLLLQVMSRTERPTLGEVGEATGVPRHDGMLREHMVAAEDLLADDLVSYVAMRQLATTIDAHMSLDYWKSAPYFLNFAESYQIGQRIKERLKQRDVGELLSSLSLIDRHAVGRFDDIGLGNARLRAVAAQTVDAGWWKLLWMPPSMPYVQLEEPFGALRESGITKRLVFSGWNATPAAVASLISYEVERHLMGGRGLENDPLAIRNATRRLALRFDQPRPNQTAIALFWPQPELAELCDPLVLARSSPGFLSSTAATAYAESLIAERVKGNDGEAGASAAELALRWPLRRQPDAGSLPGGDDSVDDDTDLRGWDRAMEETFQLERRPASAADVERESRDLAALALFAPGNAAWRAVSRLLGESDSVTLEGRWRAALTIATGLRTLFQRPESVLVIEQGVGENDAGDSYWRQVLAYCAAGDLQAVLDEYLHHLRSEKPSGPLDDETLLQLATSASDVLSLRAVTLRAFDPHAPADPITLRCRFALRYGAREGTGTDQVRASEVRAAFNSPFWPFVMATTSAGQEGIDFHWWCSAVIHWNTPSNPVDFEQREGRVHRFGGHAVRRNVAAAHRHDVLASSDADPWRAAYDAALAASGDLGEFSPYWVFPGAAKIERHVLPYPLSRDLSRYEQLKVDLATYRLAFGQPRQEDMLELMKRRGTTQATEPLDLRPPPGAAERDNRAEPPEEMR</sequence>
<evidence type="ECO:0000259" key="2">
    <source>
        <dbReference type="Pfam" id="PF00271"/>
    </source>
</evidence>
<keyword evidence="4" id="KW-1185">Reference proteome</keyword>